<keyword evidence="7" id="KW-1185">Reference proteome</keyword>
<evidence type="ECO:0000313" key="7">
    <source>
        <dbReference type="Proteomes" id="UP001434337"/>
    </source>
</evidence>
<evidence type="ECO:0000259" key="5">
    <source>
        <dbReference type="SMART" id="SM00642"/>
    </source>
</evidence>
<dbReference type="Gene3D" id="2.60.40.10">
    <property type="entry name" value="Immunoglobulins"/>
    <property type="match status" value="1"/>
</dbReference>
<comment type="similarity">
    <text evidence="1">Belongs to the glycosyl hydrolase 13 family.</text>
</comment>
<gene>
    <name evidence="6" type="primary">glgX</name>
    <name evidence="6" type="ORF">PCC79_09370</name>
</gene>
<dbReference type="SUPFAM" id="SSF81296">
    <property type="entry name" value="E set domains"/>
    <property type="match status" value="1"/>
</dbReference>
<name>A0ABZ3C5W2_9ACTN</name>
<dbReference type="InterPro" id="IPR014756">
    <property type="entry name" value="Ig_E-set"/>
</dbReference>
<dbReference type="NCBIfam" id="TIGR02100">
    <property type="entry name" value="glgX_debranch"/>
    <property type="match status" value="1"/>
</dbReference>
<dbReference type="Pfam" id="PF02922">
    <property type="entry name" value="CBM_48"/>
    <property type="match status" value="1"/>
</dbReference>
<dbReference type="Gene3D" id="2.60.40.1180">
    <property type="entry name" value="Golgi alpha-mannosidase II"/>
    <property type="match status" value="1"/>
</dbReference>
<dbReference type="Gene3D" id="3.20.20.80">
    <property type="entry name" value="Glycosidases"/>
    <property type="match status" value="1"/>
</dbReference>
<feature type="domain" description="Glycosyl hydrolase family 13 catalytic" evidence="5">
    <location>
        <begin position="161"/>
        <end position="571"/>
    </location>
</feature>
<dbReference type="CDD" id="cd11326">
    <property type="entry name" value="AmyAc_Glg_debranch"/>
    <property type="match status" value="1"/>
</dbReference>
<evidence type="ECO:0000256" key="3">
    <source>
        <dbReference type="ARBA" id="ARBA00023295"/>
    </source>
</evidence>
<dbReference type="InterPro" id="IPR013783">
    <property type="entry name" value="Ig-like_fold"/>
</dbReference>
<dbReference type="InterPro" id="IPR013780">
    <property type="entry name" value="Glyco_hydro_b"/>
</dbReference>
<dbReference type="SUPFAM" id="SSF51011">
    <property type="entry name" value="Glycosyl hydrolase domain"/>
    <property type="match status" value="1"/>
</dbReference>
<keyword evidence="3" id="KW-0326">Glycosidase</keyword>
<keyword evidence="2" id="KW-0378">Hydrolase</keyword>
<dbReference type="InterPro" id="IPR011837">
    <property type="entry name" value="Glycogen_debranch_GlgX"/>
</dbReference>
<dbReference type="SMART" id="SM00642">
    <property type="entry name" value="Aamy"/>
    <property type="match status" value="1"/>
</dbReference>
<reference evidence="6 7" key="1">
    <citation type="journal article" date="2023" name="Environ Microbiome">
        <title>A coral-associated actinobacterium mitigates coral bleaching under heat stress.</title>
        <authorList>
            <person name="Li J."/>
            <person name="Zou Y."/>
            <person name="Li Q."/>
            <person name="Zhang J."/>
            <person name="Bourne D.G."/>
            <person name="Lyu Y."/>
            <person name="Liu C."/>
            <person name="Zhang S."/>
        </authorList>
    </citation>
    <scope>NUCLEOTIDE SEQUENCE [LARGE SCALE GENOMIC DNA]</scope>
    <source>
        <strain evidence="6 7">SCSIO 13291</strain>
    </source>
</reference>
<evidence type="ECO:0000256" key="1">
    <source>
        <dbReference type="ARBA" id="ARBA00008061"/>
    </source>
</evidence>
<dbReference type="InterPro" id="IPR004193">
    <property type="entry name" value="Glyco_hydro_13_N"/>
</dbReference>
<protein>
    <submittedName>
        <fullName evidence="6">Glycogen debranching protein GlgX</fullName>
    </submittedName>
</protein>
<dbReference type="InterPro" id="IPR017853">
    <property type="entry name" value="GH"/>
</dbReference>
<dbReference type="SUPFAM" id="SSF51445">
    <property type="entry name" value="(Trans)glycosidases"/>
    <property type="match status" value="1"/>
</dbReference>
<dbReference type="CDD" id="cd02856">
    <property type="entry name" value="E_set_GDE_Isoamylase_N"/>
    <property type="match status" value="1"/>
</dbReference>
<dbReference type="PANTHER" id="PTHR43002">
    <property type="entry name" value="GLYCOGEN DEBRANCHING ENZYME"/>
    <property type="match status" value="1"/>
</dbReference>
<dbReference type="EMBL" id="CP115965">
    <property type="protein sequence ID" value="WZW97130.1"/>
    <property type="molecule type" value="Genomic_DNA"/>
</dbReference>
<accession>A0ABZ3C5W2</accession>
<sequence>MSRPTLPRPVDSGTLGAHVNAEGTRFSLWAPRAHRVELVLVDDRLRQANLDLEHADDGVWSTFVPGVGDGQRYGYRVHGPWSPEDGERFNPAKLLLDPYARAITGGVDYSGPILDHTAESDYLPDPTDSFGAVPLSVVVAPSPAPTPLERPLRPDELVVYETHLKGFTQLHPAVPEHLRGTYAGFAYPAVVAHLVELGVTAVEFLPLHHFVSEPFAVGRGLVNYWGYNTLGFFAPHGQYSSSGTLGQQVAEFKQMVSALHGAGIAVILDVVYNHTAEGGHEGPTLSFRGIDHAGYYRLTDDLRNDYDVTGCGNAVDTSVGGVLDLVHDSLRYWVTEMGVDGFRFDLCTTLIRDELHHVRQDHAFKQTLADDPVFADTIMLSEPWDLGPYGYQVGRWGRGWGEWNDRFRGFTRDFWRGAVGGVEELATRLAGSADIFDHDGRPGTSSVNFVTAHDGFTMRDVVTYDLKHNEANGERNRDGTDDNRSWNHGYEGETDDRAIIAARHRTARNLMATLVLSVGTPMVLAGDEMGRTQGGNNNAYCQDTPVSWVNWRSAGEWADQTELTATLLRLRAAHPVLRPAAFRRRSEVTDAEGHGLGRWESAWFSEHGTEMSIEQWHDHGRRCLGMYVSDAHEAFFIFFHAGHEPVPVTLPGAPWASGYRVEAHTGEPGELPTTRLSPGRTVEVPGRTVVVFNATVPRRARRATRAG</sequence>
<feature type="compositionally biased region" description="Basic and acidic residues" evidence="4">
    <location>
        <begin position="469"/>
        <end position="485"/>
    </location>
</feature>
<dbReference type="Proteomes" id="UP001434337">
    <property type="component" value="Chromosome"/>
</dbReference>
<evidence type="ECO:0000256" key="2">
    <source>
        <dbReference type="ARBA" id="ARBA00022801"/>
    </source>
</evidence>
<dbReference type="InterPro" id="IPR006047">
    <property type="entry name" value="GH13_cat_dom"/>
</dbReference>
<evidence type="ECO:0000313" key="6">
    <source>
        <dbReference type="EMBL" id="WZW97130.1"/>
    </source>
</evidence>
<proteinExistence type="inferred from homology"/>
<feature type="region of interest" description="Disordered" evidence="4">
    <location>
        <begin position="469"/>
        <end position="489"/>
    </location>
</feature>
<dbReference type="InterPro" id="IPR044505">
    <property type="entry name" value="GlgX_Isoamylase_N_E_set"/>
</dbReference>
<organism evidence="6 7">
    <name type="scientific">Propioniciclava soli</name>
    <dbReference type="NCBI Taxonomy" id="2775081"/>
    <lineage>
        <taxon>Bacteria</taxon>
        <taxon>Bacillati</taxon>
        <taxon>Actinomycetota</taxon>
        <taxon>Actinomycetes</taxon>
        <taxon>Propionibacteriales</taxon>
        <taxon>Propionibacteriaceae</taxon>
        <taxon>Propioniciclava</taxon>
    </lineage>
</organism>
<dbReference type="RefSeq" id="WP_232547785.1">
    <property type="nucleotide sequence ID" value="NZ_CP115965.1"/>
</dbReference>
<evidence type="ECO:0000256" key="4">
    <source>
        <dbReference type="SAM" id="MobiDB-lite"/>
    </source>
</evidence>